<evidence type="ECO:0000313" key="7">
    <source>
        <dbReference type="Proteomes" id="UP001597110"/>
    </source>
</evidence>
<keyword evidence="3" id="KW-0813">Transport</keyword>
<dbReference type="PANTHER" id="PTHR30531">
    <property type="entry name" value="FLAGELLAR BIOSYNTHETIC PROTEIN FLHB"/>
    <property type="match status" value="1"/>
</dbReference>
<keyword evidence="6" id="KW-0966">Cell projection</keyword>
<proteinExistence type="inferred from homology"/>
<evidence type="ECO:0000256" key="2">
    <source>
        <dbReference type="ARBA" id="ARBA00021622"/>
    </source>
</evidence>
<keyword evidence="3" id="KW-1006">Bacterial flagellum protein export</keyword>
<organism evidence="6 7">
    <name type="scientific">Lysobacter brunescens</name>
    <dbReference type="NCBI Taxonomy" id="262323"/>
    <lineage>
        <taxon>Bacteria</taxon>
        <taxon>Pseudomonadati</taxon>
        <taxon>Pseudomonadota</taxon>
        <taxon>Gammaproteobacteria</taxon>
        <taxon>Lysobacterales</taxon>
        <taxon>Lysobacteraceae</taxon>
        <taxon>Lysobacter</taxon>
    </lineage>
</organism>
<feature type="transmembrane region" description="Helical" evidence="5">
    <location>
        <begin position="188"/>
        <end position="211"/>
    </location>
</feature>
<dbReference type="InterPro" id="IPR006135">
    <property type="entry name" value="T3SS_substrate_exporter"/>
</dbReference>
<evidence type="ECO:0000256" key="4">
    <source>
        <dbReference type="ARBA" id="ARBA00025078"/>
    </source>
</evidence>
<comment type="caution">
    <text evidence="6">The sequence shown here is derived from an EMBL/GenBank/DDBJ whole genome shotgun (WGS) entry which is preliminary data.</text>
</comment>
<name>A0ABW2YEY2_9GAMM</name>
<gene>
    <name evidence="6" type="ORF">ACFQ0E_13910</name>
</gene>
<evidence type="ECO:0000256" key="3">
    <source>
        <dbReference type="ARBA" id="ARBA00023225"/>
    </source>
</evidence>
<reference evidence="7" key="1">
    <citation type="journal article" date="2019" name="Int. J. Syst. Evol. Microbiol.">
        <title>The Global Catalogue of Microorganisms (GCM) 10K type strain sequencing project: providing services to taxonomists for standard genome sequencing and annotation.</title>
        <authorList>
            <consortium name="The Broad Institute Genomics Platform"/>
            <consortium name="The Broad Institute Genome Sequencing Center for Infectious Disease"/>
            <person name="Wu L."/>
            <person name="Ma J."/>
        </authorList>
    </citation>
    <scope>NUCLEOTIDE SEQUENCE [LARGE SCALE GENOMIC DNA]</scope>
    <source>
        <strain evidence="7">CCUG 55585</strain>
    </source>
</reference>
<comment type="similarity">
    <text evidence="1">Belongs to the type III secretion exporter family.</text>
</comment>
<dbReference type="InterPro" id="IPR029025">
    <property type="entry name" value="T3SS_substrate_exporter_C"/>
</dbReference>
<dbReference type="PANTHER" id="PTHR30531:SF12">
    <property type="entry name" value="FLAGELLAR BIOSYNTHETIC PROTEIN FLHB"/>
    <property type="match status" value="1"/>
</dbReference>
<feature type="transmembrane region" description="Helical" evidence="5">
    <location>
        <begin position="32"/>
        <end position="54"/>
    </location>
</feature>
<dbReference type="Pfam" id="PF01312">
    <property type="entry name" value="Bac_export_2"/>
    <property type="match status" value="1"/>
</dbReference>
<accession>A0ABW2YEY2</accession>
<sequence length="356" mass="39470">MSEADKDKTEEPTPFRLEEARKRGEVAKSIDVPGTLIMIVAAAIIGLTGAGVAYQLANATRRMIAVSGEVSTIDGALFDWMSNVYAPVWQALTPLVLGLLVTAVVGHLLQTGPIFTTHPLKPDFKRMNPMQTIKRIFSMRTLWELGKMAAKFILLGAICAIFVWKGAALAEAVAMTLPRRIGSLMLSAFIKASVYVLMVLALLAFIDLLFARREFMKKMRMSRRELKDEIKRRDGDPTVKSKQKQQIRELLKKTRALGRVREADVVLTNPTHVAVALRYRPGETLAPVVLAKGAGLLSSRIRRLAARHRVPIVRVPALARALYSECEIDGMVPADRYAELAPVYRELWAAQRETGA</sequence>
<dbReference type="RefSeq" id="WP_386824799.1">
    <property type="nucleotide sequence ID" value="NZ_JBHTIF010000003.1"/>
</dbReference>
<keyword evidence="5" id="KW-0472">Membrane</keyword>
<dbReference type="PRINTS" id="PR00950">
    <property type="entry name" value="TYPE3IMSPROT"/>
</dbReference>
<protein>
    <recommendedName>
        <fullName evidence="2">Flagellar biosynthetic protein FlhB</fullName>
    </recommendedName>
</protein>
<keyword evidence="6" id="KW-0969">Cilium</keyword>
<comment type="function">
    <text evidence="4">Required for formation of the rod structure in the basal body of the flagellar apparatus. Together with FliI and FliH, may constitute the export apparatus of flagellin.</text>
</comment>
<evidence type="ECO:0000313" key="6">
    <source>
        <dbReference type="EMBL" id="MFD0726693.1"/>
    </source>
</evidence>
<dbReference type="Proteomes" id="UP001597110">
    <property type="component" value="Unassembled WGS sequence"/>
</dbReference>
<keyword evidence="3" id="KW-0653">Protein transport</keyword>
<dbReference type="Gene3D" id="3.40.1690.10">
    <property type="entry name" value="secretion proteins EscU"/>
    <property type="match status" value="1"/>
</dbReference>
<evidence type="ECO:0000256" key="5">
    <source>
        <dbReference type="SAM" id="Phobius"/>
    </source>
</evidence>
<dbReference type="SUPFAM" id="SSF160544">
    <property type="entry name" value="EscU C-terminal domain-like"/>
    <property type="match status" value="1"/>
</dbReference>
<keyword evidence="5" id="KW-1133">Transmembrane helix</keyword>
<keyword evidence="7" id="KW-1185">Reference proteome</keyword>
<evidence type="ECO:0000256" key="1">
    <source>
        <dbReference type="ARBA" id="ARBA00010690"/>
    </source>
</evidence>
<feature type="transmembrane region" description="Helical" evidence="5">
    <location>
        <begin position="88"/>
        <end position="109"/>
    </location>
</feature>
<keyword evidence="5" id="KW-0812">Transmembrane</keyword>
<feature type="transmembrane region" description="Helical" evidence="5">
    <location>
        <begin position="148"/>
        <end position="168"/>
    </location>
</feature>
<dbReference type="EMBL" id="JBHTIF010000003">
    <property type="protein sequence ID" value="MFD0726693.1"/>
    <property type="molecule type" value="Genomic_DNA"/>
</dbReference>
<keyword evidence="6" id="KW-0282">Flagellum</keyword>